<evidence type="ECO:0000313" key="2">
    <source>
        <dbReference type="EMBL" id="GAG73206.1"/>
    </source>
</evidence>
<protein>
    <submittedName>
        <fullName evidence="2">Uncharacterized protein</fullName>
    </submittedName>
</protein>
<feature type="transmembrane region" description="Helical" evidence="1">
    <location>
        <begin position="66"/>
        <end position="93"/>
    </location>
</feature>
<feature type="transmembrane region" description="Helical" evidence="1">
    <location>
        <begin position="42"/>
        <end position="59"/>
    </location>
</feature>
<keyword evidence="1" id="KW-1133">Transmembrane helix</keyword>
<dbReference type="EMBL" id="BART01001783">
    <property type="protein sequence ID" value="GAG73206.1"/>
    <property type="molecule type" value="Genomic_DNA"/>
</dbReference>
<feature type="transmembrane region" description="Helical" evidence="1">
    <location>
        <begin position="12"/>
        <end position="36"/>
    </location>
</feature>
<name>X1BM55_9ZZZZ</name>
<organism evidence="2">
    <name type="scientific">marine sediment metagenome</name>
    <dbReference type="NCBI Taxonomy" id="412755"/>
    <lineage>
        <taxon>unclassified sequences</taxon>
        <taxon>metagenomes</taxon>
        <taxon>ecological metagenomes</taxon>
    </lineage>
</organism>
<keyword evidence="1" id="KW-0812">Transmembrane</keyword>
<keyword evidence="1" id="KW-0472">Membrane</keyword>
<reference evidence="2" key="1">
    <citation type="journal article" date="2014" name="Front. Microbiol.">
        <title>High frequency of phylogenetically diverse reductive dehalogenase-homologous genes in deep subseafloor sedimentary metagenomes.</title>
        <authorList>
            <person name="Kawai M."/>
            <person name="Futagami T."/>
            <person name="Toyoda A."/>
            <person name="Takaki Y."/>
            <person name="Nishi S."/>
            <person name="Hori S."/>
            <person name="Arai W."/>
            <person name="Tsubouchi T."/>
            <person name="Morono Y."/>
            <person name="Uchiyama I."/>
            <person name="Ito T."/>
            <person name="Fujiyama A."/>
            <person name="Inagaki F."/>
            <person name="Takami H."/>
        </authorList>
    </citation>
    <scope>NUCLEOTIDE SEQUENCE</scope>
    <source>
        <strain evidence="2">Expedition CK06-06</strain>
    </source>
</reference>
<sequence length="103" mass="11830">MPAIFINIEKFKIFNIVSVLIIFFNSIIFITVSQSIFGDFAYYYQGLFLFIIVNSLIFIKNKLINSILILIAAIIIYEIIDSIARAAWVAFFYKSLPIYGGIM</sequence>
<dbReference type="AlphaFoldDB" id="X1BM55"/>
<evidence type="ECO:0000256" key="1">
    <source>
        <dbReference type="SAM" id="Phobius"/>
    </source>
</evidence>
<feature type="non-terminal residue" evidence="2">
    <location>
        <position position="103"/>
    </location>
</feature>
<comment type="caution">
    <text evidence="2">The sequence shown here is derived from an EMBL/GenBank/DDBJ whole genome shotgun (WGS) entry which is preliminary data.</text>
</comment>
<proteinExistence type="predicted"/>
<gene>
    <name evidence="2" type="ORF">S01H4_05964</name>
</gene>
<accession>X1BM55</accession>